<evidence type="ECO:0000313" key="1">
    <source>
        <dbReference type="EMBL" id="KAG2207974.1"/>
    </source>
</evidence>
<sequence length="267" mass="31298">MDLLTSQEDLQTTFQPIIPIRGCMTPYRHWEEEEEEEDGYFYHGCYADIQVPSVKQRMYFPRTIADRKIPQNEVLLNDNKTLFLTLLKTPRSLDGIDIPQSDFYVTICYHGIERSSGLVLKCIQIYIHPTGQSYTVMIDHTCLLKNLKTLQFTQFGRLLKDPDIKRICWNPRYIQSAVEHQLGFSLGKCIDLSVMFPTFTLSQSIHLYLSQWQDKNQFDYLETLMHQKDVLCSCWSCPFLPLDVQRYCAVEAWAAYSLYRICFVALQ</sequence>
<dbReference type="Proteomes" id="UP000603453">
    <property type="component" value="Unassembled WGS sequence"/>
</dbReference>
<dbReference type="SUPFAM" id="SSF53098">
    <property type="entry name" value="Ribonuclease H-like"/>
    <property type="match status" value="1"/>
</dbReference>
<dbReference type="AlphaFoldDB" id="A0A8H7RAZ6"/>
<dbReference type="Gene3D" id="3.30.420.10">
    <property type="entry name" value="Ribonuclease H-like superfamily/Ribonuclease H"/>
    <property type="match status" value="1"/>
</dbReference>
<gene>
    <name evidence="1" type="ORF">INT47_010958</name>
</gene>
<organism evidence="1 2">
    <name type="scientific">Mucor saturninus</name>
    <dbReference type="NCBI Taxonomy" id="64648"/>
    <lineage>
        <taxon>Eukaryota</taxon>
        <taxon>Fungi</taxon>
        <taxon>Fungi incertae sedis</taxon>
        <taxon>Mucoromycota</taxon>
        <taxon>Mucoromycotina</taxon>
        <taxon>Mucoromycetes</taxon>
        <taxon>Mucorales</taxon>
        <taxon>Mucorineae</taxon>
        <taxon>Mucoraceae</taxon>
        <taxon>Mucor</taxon>
    </lineage>
</organism>
<dbReference type="GO" id="GO:0003676">
    <property type="term" value="F:nucleic acid binding"/>
    <property type="evidence" value="ECO:0007669"/>
    <property type="project" value="InterPro"/>
</dbReference>
<evidence type="ECO:0000313" key="2">
    <source>
        <dbReference type="Proteomes" id="UP000603453"/>
    </source>
</evidence>
<proteinExistence type="predicted"/>
<name>A0A8H7RAZ6_9FUNG</name>
<protein>
    <submittedName>
        <fullName evidence="1">Uncharacterized protein</fullName>
    </submittedName>
</protein>
<comment type="caution">
    <text evidence="1">The sequence shown here is derived from an EMBL/GenBank/DDBJ whole genome shotgun (WGS) entry which is preliminary data.</text>
</comment>
<reference evidence="1" key="1">
    <citation type="submission" date="2020-12" db="EMBL/GenBank/DDBJ databases">
        <title>Metabolic potential, ecology and presence of endohyphal bacteria is reflected in genomic diversity of Mucoromycotina.</title>
        <authorList>
            <person name="Muszewska A."/>
            <person name="Okrasinska A."/>
            <person name="Steczkiewicz K."/>
            <person name="Drgas O."/>
            <person name="Orlowska M."/>
            <person name="Perlinska-Lenart U."/>
            <person name="Aleksandrzak-Piekarczyk T."/>
            <person name="Szatraj K."/>
            <person name="Zielenkiewicz U."/>
            <person name="Pilsyk S."/>
            <person name="Malc E."/>
            <person name="Mieczkowski P."/>
            <person name="Kruszewska J.S."/>
            <person name="Biernat P."/>
            <person name="Pawlowska J."/>
        </authorList>
    </citation>
    <scope>NUCLEOTIDE SEQUENCE</scope>
    <source>
        <strain evidence="1">WA0000017839</strain>
    </source>
</reference>
<dbReference type="OrthoDB" id="26838at2759"/>
<keyword evidence="2" id="KW-1185">Reference proteome</keyword>
<accession>A0A8H7RAZ6</accession>
<dbReference type="InterPro" id="IPR036397">
    <property type="entry name" value="RNaseH_sf"/>
</dbReference>
<dbReference type="EMBL" id="JAEPRD010000022">
    <property type="protein sequence ID" value="KAG2207974.1"/>
    <property type="molecule type" value="Genomic_DNA"/>
</dbReference>
<dbReference type="InterPro" id="IPR012337">
    <property type="entry name" value="RNaseH-like_sf"/>
</dbReference>